<comment type="subcellular location">
    <subcellularLocation>
        <location evidence="6">Cytoplasm</location>
    </subcellularLocation>
</comment>
<accession>A0A140LCF1</accession>
<comment type="similarity">
    <text evidence="1 6">Belongs to the TACO1 family.</text>
</comment>
<evidence type="ECO:0000259" key="7">
    <source>
        <dbReference type="Pfam" id="PF01709"/>
    </source>
</evidence>
<dbReference type="EMBL" id="LOED01000004">
    <property type="protein sequence ID" value="KXG78226.1"/>
    <property type="molecule type" value="Genomic_DNA"/>
</dbReference>
<evidence type="ECO:0000256" key="2">
    <source>
        <dbReference type="ARBA" id="ARBA00022490"/>
    </source>
</evidence>
<protein>
    <recommendedName>
        <fullName evidence="6">Probable transcriptional regulatory protein AN618_06180</fullName>
    </recommendedName>
</protein>
<dbReference type="PATRIC" id="fig|520764.3.peg.652"/>
<dbReference type="PANTHER" id="PTHR12532">
    <property type="entry name" value="TRANSLATIONAL ACTIVATOR OF CYTOCHROME C OXIDASE 1"/>
    <property type="match status" value="1"/>
</dbReference>
<dbReference type="Gene3D" id="3.30.70.980">
    <property type="match status" value="2"/>
</dbReference>
<dbReference type="FunCoup" id="A0A140LCF1">
    <property type="interactions" value="354"/>
</dbReference>
<dbReference type="PANTHER" id="PTHR12532:SF6">
    <property type="entry name" value="TRANSCRIPTIONAL REGULATORY PROTEIN YEBC-RELATED"/>
    <property type="match status" value="1"/>
</dbReference>
<keyword evidence="2 6" id="KW-0963">Cytoplasm</keyword>
<dbReference type="Proteomes" id="UP000070427">
    <property type="component" value="Unassembled WGS sequence"/>
</dbReference>
<dbReference type="InterPro" id="IPR048300">
    <property type="entry name" value="TACO1_YebC-like_2nd/3rd_dom"/>
</dbReference>
<dbReference type="InParanoid" id="A0A140LCF1"/>
<dbReference type="NCBIfam" id="TIGR01033">
    <property type="entry name" value="YebC/PmpR family DNA-binding transcriptional regulator"/>
    <property type="match status" value="1"/>
</dbReference>
<evidence type="ECO:0000256" key="4">
    <source>
        <dbReference type="ARBA" id="ARBA00023125"/>
    </source>
</evidence>
<evidence type="ECO:0000313" key="10">
    <source>
        <dbReference type="Proteomes" id="UP000070427"/>
    </source>
</evidence>
<feature type="domain" description="TACO1/YebC-like N-terminal" evidence="8">
    <location>
        <begin position="5"/>
        <end position="76"/>
    </location>
</feature>
<dbReference type="FunFam" id="1.10.10.200:FF:000002">
    <property type="entry name" value="Probable transcriptional regulatory protein CLM62_37755"/>
    <property type="match status" value="1"/>
</dbReference>
<dbReference type="HAMAP" id="MF_00693">
    <property type="entry name" value="Transcrip_reg_TACO1"/>
    <property type="match status" value="1"/>
</dbReference>
<evidence type="ECO:0000313" key="9">
    <source>
        <dbReference type="EMBL" id="KXG78226.1"/>
    </source>
</evidence>
<dbReference type="FunFam" id="3.30.70.980:FF:000002">
    <property type="entry name" value="Probable transcriptional regulatory protein YebC"/>
    <property type="match status" value="1"/>
</dbReference>
<dbReference type="Pfam" id="PF20772">
    <property type="entry name" value="TACO1_YebC_N"/>
    <property type="match status" value="1"/>
</dbReference>
<dbReference type="InterPro" id="IPR049083">
    <property type="entry name" value="TACO1_YebC_N"/>
</dbReference>
<dbReference type="NCBIfam" id="NF009044">
    <property type="entry name" value="PRK12378.1"/>
    <property type="match status" value="1"/>
</dbReference>
<dbReference type="OrthoDB" id="9781053at2"/>
<keyword evidence="4 6" id="KW-0238">DNA-binding</keyword>
<dbReference type="AlphaFoldDB" id="A0A140LCF1"/>
<name>A0A140LCF1_9FIRM</name>
<dbReference type="RefSeq" id="WP_066351940.1">
    <property type="nucleotide sequence ID" value="NZ_LOED01000004.1"/>
</dbReference>
<dbReference type="Pfam" id="PF01709">
    <property type="entry name" value="Transcrip_reg"/>
    <property type="match status" value="1"/>
</dbReference>
<keyword evidence="5 6" id="KW-0804">Transcription</keyword>
<dbReference type="NCBIfam" id="NF001030">
    <property type="entry name" value="PRK00110.1"/>
    <property type="match status" value="1"/>
</dbReference>
<evidence type="ECO:0000256" key="6">
    <source>
        <dbReference type="HAMAP-Rule" id="MF_00693"/>
    </source>
</evidence>
<dbReference type="GO" id="GO:0006355">
    <property type="term" value="P:regulation of DNA-templated transcription"/>
    <property type="evidence" value="ECO:0007669"/>
    <property type="project" value="UniProtKB-UniRule"/>
</dbReference>
<dbReference type="Gene3D" id="1.10.10.200">
    <property type="match status" value="1"/>
</dbReference>
<dbReference type="STRING" id="520764.AN618_06180"/>
<keyword evidence="3 6" id="KW-0805">Transcription regulation</keyword>
<dbReference type="InterPro" id="IPR026564">
    <property type="entry name" value="Transcrip_reg_TACO1-like_dom3"/>
</dbReference>
<gene>
    <name evidence="9" type="ORF">AN618_06180</name>
</gene>
<feature type="domain" description="TACO1/YebC-like second and third" evidence="7">
    <location>
        <begin position="82"/>
        <end position="238"/>
    </location>
</feature>
<evidence type="ECO:0000259" key="8">
    <source>
        <dbReference type="Pfam" id="PF20772"/>
    </source>
</evidence>
<dbReference type="InterPro" id="IPR029072">
    <property type="entry name" value="YebC-like"/>
</dbReference>
<dbReference type="GO" id="GO:0005829">
    <property type="term" value="C:cytosol"/>
    <property type="evidence" value="ECO:0007669"/>
    <property type="project" value="TreeGrafter"/>
</dbReference>
<evidence type="ECO:0000256" key="5">
    <source>
        <dbReference type="ARBA" id="ARBA00023163"/>
    </source>
</evidence>
<sequence length="242" mass="26743">MSGHSKWANIKHKKAKMDAQKGKLYTKLSKMIIVAVREGGPDPEANPRLRDVIEKAKEANMPNENIIRAIKRGSGELGGENLEEALYEGYGPGGAAILLEVMTDNRNRTAAELRHIFDKHGGNLGEAGCVAWMFEKKGLLIVEKNEGINAEEIIMLAIEAGADDVEEQEDSIEIITSPEQFESVKNALRENNVKLSSAEITYLPKTTLTLSGKDSEMMEKLLEALDDHDDVQNVYTNYESAN</sequence>
<dbReference type="InterPro" id="IPR002876">
    <property type="entry name" value="Transcrip_reg_TACO1-like"/>
</dbReference>
<organism evidence="9 10">
    <name type="scientific">Fervidicola ferrireducens</name>
    <dbReference type="NCBI Taxonomy" id="520764"/>
    <lineage>
        <taxon>Bacteria</taxon>
        <taxon>Bacillati</taxon>
        <taxon>Bacillota</taxon>
        <taxon>Clostridia</taxon>
        <taxon>Thermosediminibacterales</taxon>
        <taxon>Thermosediminibacteraceae</taxon>
        <taxon>Fervidicola</taxon>
    </lineage>
</organism>
<comment type="caution">
    <text evidence="9">The sequence shown here is derived from an EMBL/GenBank/DDBJ whole genome shotgun (WGS) entry which is preliminary data.</text>
</comment>
<evidence type="ECO:0000256" key="3">
    <source>
        <dbReference type="ARBA" id="ARBA00023015"/>
    </source>
</evidence>
<dbReference type="GO" id="GO:0003677">
    <property type="term" value="F:DNA binding"/>
    <property type="evidence" value="ECO:0007669"/>
    <property type="project" value="UniProtKB-UniRule"/>
</dbReference>
<evidence type="ECO:0000256" key="1">
    <source>
        <dbReference type="ARBA" id="ARBA00008724"/>
    </source>
</evidence>
<keyword evidence="10" id="KW-1185">Reference proteome</keyword>
<proteinExistence type="inferred from homology"/>
<dbReference type="InterPro" id="IPR017856">
    <property type="entry name" value="Integrase-like_N"/>
</dbReference>
<dbReference type="SUPFAM" id="SSF75625">
    <property type="entry name" value="YebC-like"/>
    <property type="match status" value="1"/>
</dbReference>
<reference evidence="9 10" key="1">
    <citation type="submission" date="2015-12" db="EMBL/GenBank/DDBJ databases">
        <title>Draft genome sequnece of Fervidicola ferrireducens strain Y170.</title>
        <authorList>
            <person name="Patel B.K."/>
        </authorList>
    </citation>
    <scope>NUCLEOTIDE SEQUENCE [LARGE SCALE GENOMIC DNA]</scope>
    <source>
        <strain evidence="9 10">Y170</strain>
    </source>
</reference>